<dbReference type="PRINTS" id="PR01438">
    <property type="entry name" value="UNVRSLSTRESS"/>
</dbReference>
<comment type="similarity">
    <text evidence="1">Belongs to the universal stress protein A family.</text>
</comment>
<dbReference type="Gene3D" id="3.40.50.620">
    <property type="entry name" value="HUPs"/>
    <property type="match status" value="1"/>
</dbReference>
<evidence type="ECO:0000313" key="3">
    <source>
        <dbReference type="EMBL" id="SHI97816.1"/>
    </source>
</evidence>
<dbReference type="PANTHER" id="PTHR46268:SF6">
    <property type="entry name" value="UNIVERSAL STRESS PROTEIN UP12"/>
    <property type="match status" value="1"/>
</dbReference>
<dbReference type="Pfam" id="PF00582">
    <property type="entry name" value="Usp"/>
    <property type="match status" value="1"/>
</dbReference>
<gene>
    <name evidence="3" type="ORF">SAMN02745691_01123</name>
</gene>
<name>A0A1M6FJK0_9FIRM</name>
<accession>A0A1M6FJK0</accession>
<reference evidence="3 4" key="1">
    <citation type="submission" date="2016-11" db="EMBL/GenBank/DDBJ databases">
        <authorList>
            <person name="Jaros S."/>
            <person name="Januszkiewicz K."/>
            <person name="Wedrychowicz H."/>
        </authorList>
    </citation>
    <scope>NUCLEOTIDE SEQUENCE [LARGE SCALE GENOMIC DNA]</scope>
    <source>
        <strain evidence="3 4">DSM 15970</strain>
    </source>
</reference>
<dbReference type="PANTHER" id="PTHR46268">
    <property type="entry name" value="STRESS RESPONSE PROTEIN NHAX"/>
    <property type="match status" value="1"/>
</dbReference>
<feature type="domain" description="UspA" evidence="2">
    <location>
        <begin position="1"/>
        <end position="139"/>
    </location>
</feature>
<evidence type="ECO:0000313" key="4">
    <source>
        <dbReference type="Proteomes" id="UP000184342"/>
    </source>
</evidence>
<dbReference type="OrthoDB" id="9777884at2"/>
<organism evidence="3 4">
    <name type="scientific">Parasporobacterium paucivorans DSM 15970</name>
    <dbReference type="NCBI Taxonomy" id="1122934"/>
    <lineage>
        <taxon>Bacteria</taxon>
        <taxon>Bacillati</taxon>
        <taxon>Bacillota</taxon>
        <taxon>Clostridia</taxon>
        <taxon>Lachnospirales</taxon>
        <taxon>Lachnospiraceae</taxon>
        <taxon>Parasporobacterium</taxon>
    </lineage>
</organism>
<evidence type="ECO:0000256" key="1">
    <source>
        <dbReference type="ARBA" id="ARBA00008791"/>
    </source>
</evidence>
<dbReference type="Proteomes" id="UP000184342">
    <property type="component" value="Unassembled WGS sequence"/>
</dbReference>
<dbReference type="RefSeq" id="WP_073993384.1">
    <property type="nucleotide sequence ID" value="NZ_FQYT01000010.1"/>
</dbReference>
<evidence type="ECO:0000259" key="2">
    <source>
        <dbReference type="Pfam" id="PF00582"/>
    </source>
</evidence>
<dbReference type="InterPro" id="IPR006015">
    <property type="entry name" value="Universal_stress_UspA"/>
</dbReference>
<protein>
    <submittedName>
        <fullName evidence="3">Nucleotide-binding universal stress protein, UspA family</fullName>
    </submittedName>
</protein>
<dbReference type="EMBL" id="FQYT01000010">
    <property type="protein sequence ID" value="SHI97816.1"/>
    <property type="molecule type" value="Genomic_DNA"/>
</dbReference>
<sequence>MNKKILVALDDSDYAKNVMNQALELARSYQAELLGVSVIDTRYLVGSDESNQYLIGIWKASYQALIDECVKLAKKSNVNYIHEILEGNPSEEILKHAEKNNVEIIVMGSLGKTAAAGIAIGSVTQTISALSKCSVFIVK</sequence>
<dbReference type="InterPro" id="IPR014729">
    <property type="entry name" value="Rossmann-like_a/b/a_fold"/>
</dbReference>
<dbReference type="AlphaFoldDB" id="A0A1M6FJK0"/>
<dbReference type="CDD" id="cd00293">
    <property type="entry name" value="USP-like"/>
    <property type="match status" value="1"/>
</dbReference>
<dbReference type="SUPFAM" id="SSF52402">
    <property type="entry name" value="Adenine nucleotide alpha hydrolases-like"/>
    <property type="match status" value="1"/>
</dbReference>
<dbReference type="InterPro" id="IPR006016">
    <property type="entry name" value="UspA"/>
</dbReference>
<proteinExistence type="inferred from homology"/>
<dbReference type="STRING" id="1122934.SAMN02745691_01123"/>
<keyword evidence="4" id="KW-1185">Reference proteome</keyword>